<evidence type="ECO:0000313" key="3">
    <source>
        <dbReference type="Proteomes" id="UP001139409"/>
    </source>
</evidence>
<dbReference type="Proteomes" id="UP001139409">
    <property type="component" value="Unassembled WGS sequence"/>
</dbReference>
<feature type="repeat" description="TPR" evidence="1">
    <location>
        <begin position="43"/>
        <end position="76"/>
    </location>
</feature>
<evidence type="ECO:0000313" key="2">
    <source>
        <dbReference type="EMBL" id="MCA6074292.1"/>
    </source>
</evidence>
<keyword evidence="1" id="KW-0802">TPR repeat</keyword>
<dbReference type="EMBL" id="JAIXNE010000001">
    <property type="protein sequence ID" value="MCA6074292.1"/>
    <property type="molecule type" value="Genomic_DNA"/>
</dbReference>
<dbReference type="InterPro" id="IPR011990">
    <property type="entry name" value="TPR-like_helical_dom_sf"/>
</dbReference>
<gene>
    <name evidence="2" type="ORF">LDX50_05400</name>
</gene>
<evidence type="ECO:0008006" key="4">
    <source>
        <dbReference type="Google" id="ProtNLM"/>
    </source>
</evidence>
<evidence type="ECO:0000256" key="1">
    <source>
        <dbReference type="PROSITE-ProRule" id="PRU00339"/>
    </source>
</evidence>
<reference evidence="2" key="1">
    <citation type="submission" date="2021-09" db="EMBL/GenBank/DDBJ databases">
        <title>Fulvivirga sp. isolated from coastal sediment.</title>
        <authorList>
            <person name="Yu H."/>
        </authorList>
    </citation>
    <scope>NUCLEOTIDE SEQUENCE</scope>
    <source>
        <strain evidence="2">1062</strain>
    </source>
</reference>
<dbReference type="PROSITE" id="PS50005">
    <property type="entry name" value="TPR"/>
    <property type="match status" value="1"/>
</dbReference>
<proteinExistence type="predicted"/>
<dbReference type="SUPFAM" id="SSF48452">
    <property type="entry name" value="TPR-like"/>
    <property type="match status" value="1"/>
</dbReference>
<keyword evidence="3" id="KW-1185">Reference proteome</keyword>
<dbReference type="Gene3D" id="1.25.40.10">
    <property type="entry name" value="Tetratricopeptide repeat domain"/>
    <property type="match status" value="1"/>
</dbReference>
<dbReference type="AlphaFoldDB" id="A0A9X1HPB0"/>
<dbReference type="PANTHER" id="PTHR45588">
    <property type="entry name" value="TPR DOMAIN-CONTAINING PROTEIN"/>
    <property type="match status" value="1"/>
</dbReference>
<accession>A0A9X1HPB0</accession>
<comment type="caution">
    <text evidence="2">The sequence shown here is derived from an EMBL/GenBank/DDBJ whole genome shotgun (WGS) entry which is preliminary data.</text>
</comment>
<dbReference type="RefSeq" id="WP_225697387.1">
    <property type="nucleotide sequence ID" value="NZ_JAIXNE010000001.1"/>
</dbReference>
<organism evidence="2 3">
    <name type="scientific">Fulvivirga sedimenti</name>
    <dbReference type="NCBI Taxonomy" id="2879465"/>
    <lineage>
        <taxon>Bacteria</taxon>
        <taxon>Pseudomonadati</taxon>
        <taxon>Bacteroidota</taxon>
        <taxon>Cytophagia</taxon>
        <taxon>Cytophagales</taxon>
        <taxon>Fulvivirgaceae</taxon>
        <taxon>Fulvivirga</taxon>
    </lineage>
</organism>
<dbReference type="InterPro" id="IPR019734">
    <property type="entry name" value="TPR_rpt"/>
</dbReference>
<name>A0A9X1HPB0_9BACT</name>
<dbReference type="PANTHER" id="PTHR45588:SF1">
    <property type="entry name" value="WW DOMAIN-CONTAINING PROTEIN"/>
    <property type="match status" value="1"/>
</dbReference>
<protein>
    <recommendedName>
        <fullName evidence="4">Tetratricopeptide repeat protein</fullName>
    </recommendedName>
</protein>
<sequence length="540" mass="60731">MRIPCLLLFICICITACNKPTPSSEEVDGLGVLSERFEGNSEARPHFDRGMLLLHSFEYADAREAFLKAQEADPDMVMAVWGEAMTYNHGLWGEQDYEAGVAALQKLGKTPAEQLGKTDRPLEEGFIGAIQALYAPEKPKQERDMEYREHMEILSERFPDNGEVSAFYALSILGSVPEGRDDEQYEMGAKIVKGILAENAQHPGALHYLIHSYDDPDHASMALEAADQYARVAPEASHALHMPSHIYVAMGLWEKVVASNEDSYHASLSRMKRKSLNNDARGYHAYHWLQYGYLQQGRVEEARNMLGNMYGYAAETPSTRARQHVVFLRGTYLAETDNPSDELYEQPLDIGDLNISVRSQYNFQDGYRAFLNKDAEGVAAAAEKIRADYENEKVLISTSEITVCSGLTRENASEYDIRQSQLMENQLHALHAWLTGEESVEERMKAIVKTEVSMSYSYGPPHIQKPGHEIYAGWLMENERYEEALAMYEAGLKRAPLRVKFLIGRIAAARALGLEEIVTEGEATVNQIRKEAGITELRES</sequence>